<dbReference type="Proteomes" id="UP000230233">
    <property type="component" value="Chromosome V"/>
</dbReference>
<feature type="region of interest" description="Disordered" evidence="2">
    <location>
        <begin position="172"/>
        <end position="204"/>
    </location>
</feature>
<accession>A0A2G5TMG9</accession>
<name>A0A2G5TMG9_9PELO</name>
<evidence type="ECO:0000313" key="3">
    <source>
        <dbReference type="EMBL" id="PIC28474.1"/>
    </source>
</evidence>
<gene>
    <name evidence="3" type="primary">Cnig_chr_V.g20374</name>
    <name evidence="3" type="ORF">B9Z55_020374</name>
</gene>
<evidence type="ECO:0008006" key="5">
    <source>
        <dbReference type="Google" id="ProtNLM"/>
    </source>
</evidence>
<evidence type="ECO:0000313" key="4">
    <source>
        <dbReference type="Proteomes" id="UP000230233"/>
    </source>
</evidence>
<comment type="caution">
    <text evidence="3">The sequence shown here is derived from an EMBL/GenBank/DDBJ whole genome shotgun (WGS) entry which is preliminary data.</text>
</comment>
<dbReference type="EMBL" id="PDUG01000005">
    <property type="protein sequence ID" value="PIC28474.1"/>
    <property type="molecule type" value="Genomic_DNA"/>
</dbReference>
<dbReference type="AlphaFoldDB" id="A0A2G5TMG9"/>
<dbReference type="Pfam" id="PF05218">
    <property type="entry name" value="DUF713"/>
    <property type="match status" value="1"/>
</dbReference>
<proteinExistence type="predicted"/>
<protein>
    <recommendedName>
        <fullName evidence="5">SPK domain-containing protein</fullName>
    </recommendedName>
</protein>
<feature type="compositionally biased region" description="Basic and acidic residues" evidence="2">
    <location>
        <begin position="189"/>
        <end position="204"/>
    </location>
</feature>
<dbReference type="PANTHER" id="PTHR21566:SF1">
    <property type="entry name" value="SPK DOMAIN-CONTAINING PROTEIN"/>
    <property type="match status" value="1"/>
</dbReference>
<keyword evidence="4" id="KW-1185">Reference proteome</keyword>
<evidence type="ECO:0000256" key="2">
    <source>
        <dbReference type="SAM" id="MobiDB-lite"/>
    </source>
</evidence>
<feature type="compositionally biased region" description="Basic and acidic residues" evidence="2">
    <location>
        <begin position="172"/>
        <end position="181"/>
    </location>
</feature>
<dbReference type="OrthoDB" id="5846486at2759"/>
<reference evidence="3" key="1">
    <citation type="journal article" date="2018" name="Science">
        <title>Rapid genome shrinkage in a self-fertile nematode reveals sperm competition proteins.</title>
        <authorList>
            <person name="Yin D."/>
            <person name="Schwarz E.M."/>
            <person name="Thomas C.G."/>
            <person name="Felde R.L."/>
            <person name="Korf I.F."/>
            <person name="Cutter A.D."/>
            <person name="Schartner C.M."/>
            <person name="Ralston E.J."/>
            <person name="Meyer B.J."/>
            <person name="Haag E.S."/>
        </authorList>
    </citation>
    <scope>NUCLEOTIDE SEQUENCE</scope>
    <source>
        <strain evidence="3">JU1422</strain>
    </source>
</reference>
<sequence length="452" mass="54182">MKKFLLTLEFQKSFMDALENGSMKNWYENNEETLTKISECLKAIDIPETNKKEEEISKLIKNSFLLLFRAFWDPGVFQLKKRSVIEEFKQKFMETVESKVSDFFSLFKCNINFKKWPKFYSSYSSYFDNVIRLARNQGKLDIVVETEDKNQYNTLTDAKAHTHQVNIAKEENMKDQQKEKSQVLSQPLPKREYDQTEPQKIERDVPVMVQRSSSEDSSASLSFSAKINDRNEEFQRELNAQNEKFAEELRKMREKRERLNREAEEDMRQFRKESAMRIQMFLNCIQLRIRWEEQEQEWGDWLKSLRVPIVRVKTILLEFEYQRKHNDEEENKSDIMYLQKSVQIAYVILTYEFENLVNLSYRYEDKLFLKVIQYFISQLATKLCFMMEELDEYEQNEEFFNKIKEMSKNIDAMDIPTTSKLRVICSSASPDDYEHVDPPKIPNYSCVITEVY</sequence>
<feature type="coiled-coil region" evidence="1">
    <location>
        <begin position="224"/>
        <end position="273"/>
    </location>
</feature>
<dbReference type="PANTHER" id="PTHR21566">
    <property type="entry name" value="CILIA- AND FLAGELLA-ASSOCIATED PROTEIN 251-LIKE-RELATED-RELATED"/>
    <property type="match status" value="1"/>
</dbReference>
<dbReference type="InterPro" id="IPR007883">
    <property type="entry name" value="DUF713"/>
</dbReference>
<keyword evidence="1" id="KW-0175">Coiled coil</keyword>
<organism evidence="3 4">
    <name type="scientific">Caenorhabditis nigoni</name>
    <dbReference type="NCBI Taxonomy" id="1611254"/>
    <lineage>
        <taxon>Eukaryota</taxon>
        <taxon>Metazoa</taxon>
        <taxon>Ecdysozoa</taxon>
        <taxon>Nematoda</taxon>
        <taxon>Chromadorea</taxon>
        <taxon>Rhabditida</taxon>
        <taxon>Rhabditina</taxon>
        <taxon>Rhabditomorpha</taxon>
        <taxon>Rhabditoidea</taxon>
        <taxon>Rhabditidae</taxon>
        <taxon>Peloderinae</taxon>
        <taxon>Caenorhabditis</taxon>
    </lineage>
</organism>
<evidence type="ECO:0000256" key="1">
    <source>
        <dbReference type="SAM" id="Coils"/>
    </source>
</evidence>